<protein>
    <submittedName>
        <fullName evidence="1">Uncharacterized protein</fullName>
    </submittedName>
</protein>
<gene>
    <name evidence="1" type="ORF">OCBIM_22026298mg</name>
</gene>
<dbReference type="AlphaFoldDB" id="A0A0L8GXS2"/>
<organism evidence="1">
    <name type="scientific">Octopus bimaculoides</name>
    <name type="common">California two-spotted octopus</name>
    <dbReference type="NCBI Taxonomy" id="37653"/>
    <lineage>
        <taxon>Eukaryota</taxon>
        <taxon>Metazoa</taxon>
        <taxon>Spiralia</taxon>
        <taxon>Lophotrochozoa</taxon>
        <taxon>Mollusca</taxon>
        <taxon>Cephalopoda</taxon>
        <taxon>Coleoidea</taxon>
        <taxon>Octopodiformes</taxon>
        <taxon>Octopoda</taxon>
        <taxon>Incirrata</taxon>
        <taxon>Octopodidae</taxon>
        <taxon>Octopus</taxon>
    </lineage>
</organism>
<name>A0A0L8GXS2_OCTBM</name>
<sequence>MANVECYFDTMTADPASAKQPDSVKDSDDPTKTLKDCRNQMNTCKSDDYPPKVAYIFNDSLLQWSNFGLKVRQRDCFSEEGNI</sequence>
<accession>A0A0L8GXS2</accession>
<proteinExistence type="predicted"/>
<evidence type="ECO:0000313" key="1">
    <source>
        <dbReference type="EMBL" id="KOF81619.1"/>
    </source>
</evidence>
<dbReference type="EMBL" id="KQ420023">
    <property type="protein sequence ID" value="KOF81619.1"/>
    <property type="molecule type" value="Genomic_DNA"/>
</dbReference>
<reference evidence="1" key="1">
    <citation type="submission" date="2015-07" db="EMBL/GenBank/DDBJ databases">
        <title>MeaNS - Measles Nucleotide Surveillance Program.</title>
        <authorList>
            <person name="Tran T."/>
            <person name="Druce J."/>
        </authorList>
    </citation>
    <scope>NUCLEOTIDE SEQUENCE</scope>
    <source>
        <strain evidence="1">UCB-OBI-ISO-001</strain>
        <tissue evidence="1">Gonad</tissue>
    </source>
</reference>